<feature type="region of interest" description="Disordered" evidence="1">
    <location>
        <begin position="815"/>
        <end position="850"/>
    </location>
</feature>
<feature type="compositionally biased region" description="Low complexity" evidence="1">
    <location>
        <begin position="49"/>
        <end position="65"/>
    </location>
</feature>
<proteinExistence type="predicted"/>
<sequence>MDSAASAGGGEQRLDCSPAAGSDPVAEATSMASFSVSSTPSFRTCTDTSESPSCESEPEAPGGSEQVSASYVSRQQSGFRSSRAVARESWRASAKSSQVLDRARRASSCPYPRHGPSDRRFSADGWRTPDPALYPSAAYAPGKHPSAVRRASADFLSTRASAPKRVTRPRSSEVSPISHKQTQGDSPSPRIDRPRVTLHEGAVIRHGGAEGRPPPKAVAEPVASSRRQFLRLHPASVDSAGRPKKVSPLSPSGESPDECSGDGRGEGLVSIRAALIRSATPVAAAARGLLAALAPVWSSVADSVWRVAVVMGGTCVCCSCAALLLLFLGLSSFVLLRAFVTLPPLAEFPVYFDYSPALSEALSRSPFDRDDSAPSEQPAAGTFSPSSAFSPSSNSSLPAAFIHVNSTWSVSIPASLLPGSSAQGASSFVTRCSTEDVSPLWRHLFPPAPGDMFSSSVRSRLIHPWRGGREVPAWSSSAATAAASAEQSLNYGKDATPRQTAAGFSSATTGALPWAGLLSGVSAPPPASIAVAVVPFSNRSWEFLPADSQMYAPPLPFSLHGKEPGKPAAVPSDGEETEGGAPGSFFASLDASQLPSDHNLDVYLVTSYPFNEWNSRLPPVMISLLFFTSNHNPVAKATRPLLPATPVGTSVKDPAGTSANSVSSFLSLFLPPVFSPVFPPSSRTPQQRPESDLTASLPFFETFPFALTQRLAYAQVLMYPPLHVSAASLVFVPKLRGLRAFLAAHWTAAILLLVLCVLWWWVSCLCCGALGLTYLVLPVGPGDSEGRTDGDGISGGRMRGCDLVREVTRGGDLARSYGRTAAPSQGGRVTSIPRSAQAGQPAGSSASSPYQVGDCVVNRRSEPSVTPVCQGMFSKCDAEGLSSAHGPQHERAKNERHGAEEAHRGGHVPTAAATECNDVRRKDDACVAESTDEAAVSRILFGHTRAAGEGARERRKKMPSETD</sequence>
<keyword evidence="2" id="KW-0472">Membrane</keyword>
<comment type="caution">
    <text evidence="3">The sequence shown here is derived from an EMBL/GenBank/DDBJ whole genome shotgun (WGS) entry which is preliminary data.</text>
</comment>
<feature type="transmembrane region" description="Helical" evidence="2">
    <location>
        <begin position="303"/>
        <end position="328"/>
    </location>
</feature>
<dbReference type="RefSeq" id="XP_029215799.1">
    <property type="nucleotide sequence ID" value="XM_029360984.1"/>
</dbReference>
<feature type="region of interest" description="Disordered" evidence="1">
    <location>
        <begin position="879"/>
        <end position="906"/>
    </location>
</feature>
<keyword evidence="2" id="KW-1133">Transmembrane helix</keyword>
<feature type="transmembrane region" description="Helical" evidence="2">
    <location>
        <begin position="274"/>
        <end position="297"/>
    </location>
</feature>
<feature type="compositionally biased region" description="Polar residues" evidence="1">
    <location>
        <begin position="66"/>
        <end position="80"/>
    </location>
</feature>
<dbReference type="Proteomes" id="UP000224006">
    <property type="component" value="Chromosome XII"/>
</dbReference>
<evidence type="ECO:0000256" key="2">
    <source>
        <dbReference type="SAM" id="Phobius"/>
    </source>
</evidence>
<dbReference type="VEuPathDB" id="ToxoDB:BESB_022820"/>
<dbReference type="GeneID" id="40307342"/>
<keyword evidence="2" id="KW-0812">Transmembrane</keyword>
<evidence type="ECO:0000313" key="4">
    <source>
        <dbReference type="Proteomes" id="UP000224006"/>
    </source>
</evidence>
<evidence type="ECO:0000256" key="1">
    <source>
        <dbReference type="SAM" id="MobiDB-lite"/>
    </source>
</evidence>
<feature type="compositionally biased region" description="Polar residues" evidence="1">
    <location>
        <begin position="30"/>
        <end position="48"/>
    </location>
</feature>
<feature type="region of interest" description="Disordered" evidence="1">
    <location>
        <begin position="365"/>
        <end position="387"/>
    </location>
</feature>
<feature type="region of interest" description="Disordered" evidence="1">
    <location>
        <begin position="562"/>
        <end position="582"/>
    </location>
</feature>
<feature type="compositionally biased region" description="Polar residues" evidence="1">
    <location>
        <begin position="172"/>
        <end position="186"/>
    </location>
</feature>
<dbReference type="EMBL" id="NWUJ01000013">
    <property type="protein sequence ID" value="PFH31790.1"/>
    <property type="molecule type" value="Genomic_DNA"/>
</dbReference>
<feature type="transmembrane region" description="Helical" evidence="2">
    <location>
        <begin position="740"/>
        <end position="762"/>
    </location>
</feature>
<evidence type="ECO:0008006" key="5">
    <source>
        <dbReference type="Google" id="ProtNLM"/>
    </source>
</evidence>
<dbReference type="OrthoDB" id="330943at2759"/>
<reference evidence="3 4" key="1">
    <citation type="submission" date="2017-09" db="EMBL/GenBank/DDBJ databases">
        <title>Genome sequencing of Besnoitia besnoiti strain Bb-Ger1.</title>
        <authorList>
            <person name="Schares G."/>
            <person name="Venepally P."/>
            <person name="Lorenzi H.A."/>
        </authorList>
    </citation>
    <scope>NUCLEOTIDE SEQUENCE [LARGE SCALE GENOMIC DNA]</scope>
    <source>
        <strain evidence="3 4">Bb-Ger1</strain>
    </source>
</reference>
<dbReference type="AlphaFoldDB" id="A0A2A9M8S6"/>
<name>A0A2A9M8S6_BESBE</name>
<feature type="compositionally biased region" description="Low complexity" evidence="1">
    <location>
        <begin position="835"/>
        <end position="849"/>
    </location>
</feature>
<organism evidence="3 4">
    <name type="scientific">Besnoitia besnoiti</name>
    <name type="common">Apicomplexan protozoan</name>
    <dbReference type="NCBI Taxonomy" id="94643"/>
    <lineage>
        <taxon>Eukaryota</taxon>
        <taxon>Sar</taxon>
        <taxon>Alveolata</taxon>
        <taxon>Apicomplexa</taxon>
        <taxon>Conoidasida</taxon>
        <taxon>Coccidia</taxon>
        <taxon>Eucoccidiorida</taxon>
        <taxon>Eimeriorina</taxon>
        <taxon>Sarcocystidae</taxon>
        <taxon>Besnoitia</taxon>
    </lineage>
</organism>
<dbReference type="KEGG" id="bbes:BESB_022820"/>
<accession>A0A2A9M8S6</accession>
<gene>
    <name evidence="3" type="ORF">BESB_022820</name>
</gene>
<keyword evidence="4" id="KW-1185">Reference proteome</keyword>
<evidence type="ECO:0000313" key="3">
    <source>
        <dbReference type="EMBL" id="PFH31790.1"/>
    </source>
</evidence>
<feature type="compositionally biased region" description="Basic and acidic residues" evidence="1">
    <location>
        <begin position="887"/>
        <end position="904"/>
    </location>
</feature>
<protein>
    <recommendedName>
        <fullName evidence="5">Transmembrane protein</fullName>
    </recommendedName>
</protein>
<feature type="region of interest" description="Disordered" evidence="1">
    <location>
        <begin position="1"/>
        <end position="264"/>
    </location>
</feature>